<dbReference type="STRING" id="554055.A0A2P6VKB7"/>
<accession>A0A2P6VKB7</accession>
<dbReference type="PANTHER" id="PTHR43058">
    <property type="entry name" value="SLR0655 PROTEIN"/>
    <property type="match status" value="1"/>
</dbReference>
<evidence type="ECO:0000256" key="2">
    <source>
        <dbReference type="SAM" id="MobiDB-lite"/>
    </source>
</evidence>
<evidence type="ECO:0000313" key="5">
    <source>
        <dbReference type="EMBL" id="PSC74539.1"/>
    </source>
</evidence>
<dbReference type="InterPro" id="IPR007361">
    <property type="entry name" value="DUF427"/>
</dbReference>
<protein>
    <submittedName>
        <fullName evidence="5">DUF427-domain-containing protein isoform A</fullName>
    </submittedName>
</protein>
<dbReference type="PANTHER" id="PTHR43058:SF1">
    <property type="entry name" value="DUF427 DOMAIN-CONTAINING PROTEIN"/>
    <property type="match status" value="1"/>
</dbReference>
<keyword evidence="1" id="KW-0646">Protease inhibitor</keyword>
<dbReference type="Pfam" id="PF00031">
    <property type="entry name" value="Cystatin"/>
    <property type="match status" value="1"/>
</dbReference>
<keyword evidence="1" id="KW-0789">Thiol protease inhibitor</keyword>
<evidence type="ECO:0000259" key="3">
    <source>
        <dbReference type="Pfam" id="PF00031"/>
    </source>
</evidence>
<dbReference type="AlphaFoldDB" id="A0A2P6VKB7"/>
<name>A0A2P6VKB7_9CHLO</name>
<evidence type="ECO:0000259" key="4">
    <source>
        <dbReference type="Pfam" id="PF04248"/>
    </source>
</evidence>
<dbReference type="InterPro" id="IPR018073">
    <property type="entry name" value="Prot_inh_cystat_CS"/>
</dbReference>
<dbReference type="EMBL" id="LHPF02000004">
    <property type="protein sequence ID" value="PSC74539.1"/>
    <property type="molecule type" value="Genomic_DNA"/>
</dbReference>
<dbReference type="Proteomes" id="UP000239649">
    <property type="component" value="Unassembled WGS sequence"/>
</dbReference>
<dbReference type="InterPro" id="IPR038694">
    <property type="entry name" value="DUF427_sf"/>
</dbReference>
<reference evidence="5 6" key="1">
    <citation type="journal article" date="2018" name="Plant J.">
        <title>Genome sequences of Chlorella sorokiniana UTEX 1602 and Micractinium conductrix SAG 241.80: implications to maltose excretion by a green alga.</title>
        <authorList>
            <person name="Arriola M.B."/>
            <person name="Velmurugan N."/>
            <person name="Zhang Y."/>
            <person name="Plunkett M.H."/>
            <person name="Hondzo H."/>
            <person name="Barney B.M."/>
        </authorList>
    </citation>
    <scope>NUCLEOTIDE SEQUENCE [LARGE SCALE GENOMIC DNA]</scope>
    <source>
        <strain evidence="5 6">SAG 241.80</strain>
    </source>
</reference>
<proteinExistence type="predicted"/>
<gene>
    <name evidence="5" type="ORF">C2E20_2404</name>
</gene>
<organism evidence="5 6">
    <name type="scientific">Micractinium conductrix</name>
    <dbReference type="NCBI Taxonomy" id="554055"/>
    <lineage>
        <taxon>Eukaryota</taxon>
        <taxon>Viridiplantae</taxon>
        <taxon>Chlorophyta</taxon>
        <taxon>core chlorophytes</taxon>
        <taxon>Trebouxiophyceae</taxon>
        <taxon>Chlorellales</taxon>
        <taxon>Chlorellaceae</taxon>
        <taxon>Chlorella clade</taxon>
        <taxon>Micractinium</taxon>
    </lineage>
</organism>
<feature type="domain" description="Cystatin" evidence="3">
    <location>
        <begin position="36"/>
        <end position="84"/>
    </location>
</feature>
<feature type="compositionally biased region" description="Gly residues" evidence="2">
    <location>
        <begin position="265"/>
        <end position="277"/>
    </location>
</feature>
<feature type="domain" description="DUF427" evidence="4">
    <location>
        <begin position="300"/>
        <end position="391"/>
    </location>
</feature>
<dbReference type="PROSITE" id="PS00287">
    <property type="entry name" value="CYSTATIN"/>
    <property type="match status" value="1"/>
</dbReference>
<dbReference type="Gene3D" id="3.10.450.10">
    <property type="match status" value="1"/>
</dbReference>
<comment type="caution">
    <text evidence="5">The sequence shown here is derived from an EMBL/GenBank/DDBJ whole genome shotgun (WGS) entry which is preliminary data.</text>
</comment>
<evidence type="ECO:0000313" key="6">
    <source>
        <dbReference type="Proteomes" id="UP000239649"/>
    </source>
</evidence>
<dbReference type="InterPro" id="IPR046350">
    <property type="entry name" value="Cystatin_sf"/>
</dbReference>
<dbReference type="Pfam" id="PF04248">
    <property type="entry name" value="NTP_transf_9"/>
    <property type="match status" value="1"/>
</dbReference>
<dbReference type="CDD" id="cd00042">
    <property type="entry name" value="CY"/>
    <property type="match status" value="1"/>
</dbReference>
<sequence length="432" mass="46056">MLGGFKTVSDHANDAGVAAAQGAVAEALAGKLGAPPSLVEVLSAQTQVVAGINYKLTLKVDAAAKGVHYYEAKVWQRLPHEGGKLEVTTLNELSPEQARACTGQAAEPAAGGADEFTQNPEVDDAAGYAVQQLSEQSNSLFPYTLKRGLGVACVHALEGEPRLRSTPPGCRLPPVVRSAWRSALLAVAQGCGKVLSSRVHKTSSGVSHVMRLQLSHGSMPDQVYEVEVENPGGAYQLKNSRQVMTECNRPHCRGVIRLTQQAGGRVDGGSSCGGGGAQKKESAAAYPRPPALEKTSRRLRVLLGGQVVADSTDAYRVLETHHPPAYYLPPRDVDTSLLTRSQGGATFCEWKGSATYWDVTAGGQTAKRRVWSYEAPTEPFKPITGYLSFYATPFECWVDEERVQPQEGSFYGGWVSSDVEGPFKGGPGTAGW</sequence>
<feature type="region of interest" description="Disordered" evidence="2">
    <location>
        <begin position="265"/>
        <end position="289"/>
    </location>
</feature>
<dbReference type="Gene3D" id="2.170.150.40">
    <property type="entry name" value="Domain of unknown function (DUF427)"/>
    <property type="match status" value="1"/>
</dbReference>
<keyword evidence="6" id="KW-1185">Reference proteome</keyword>
<dbReference type="OrthoDB" id="18996at2759"/>
<evidence type="ECO:0000256" key="1">
    <source>
        <dbReference type="ARBA" id="ARBA00022704"/>
    </source>
</evidence>
<dbReference type="SUPFAM" id="SSF54403">
    <property type="entry name" value="Cystatin/monellin"/>
    <property type="match status" value="1"/>
</dbReference>
<dbReference type="InterPro" id="IPR000010">
    <property type="entry name" value="Cystatin_dom"/>
</dbReference>
<dbReference type="GO" id="GO:0004869">
    <property type="term" value="F:cysteine-type endopeptidase inhibitor activity"/>
    <property type="evidence" value="ECO:0007669"/>
    <property type="project" value="UniProtKB-KW"/>
</dbReference>